<sequence>MPSIEPPPELPLHSFSHIEPPRPRRRIVNRLKDLLTPNTEQRHRQDSEYEQMVLRPPAFPLVEDSTKTFLTSNNADMQEPQPQEPQPRLQSEAQQTQFQPQRPPPLEYINNDSTNPIAGAGAPASFFNIPRSVILGDPNAFSNFSSSLHIKHVGLRSVVKRLTTVAHRKSESARASQKFLRDLVAWGQNSSFDNVDSLELVSEIQNLFQQDSIIEQRISERLKALAAELDYVCIREQELSQERKNLALSLRKHRHALEKKGEGNEEVTLLREKVIAHERAFESYKSHYQYAVSVTARQAFEELGMDFYENSSDLKETSAAFLKKTLQTLQIVDGDGFVKDLEKIRLVRAERNWSKLSPQQRGDPQSWVDLVSGKLDGDDTLMQRVYQGLPRSYSVMEPPLDFRTGLEESMSAIDTGRFNPITSNEFFSPRDQNPSKYQPLDHAPAETQKHEDVSDVVRSLNPNVVGRLDTQPPSVLSVRESNEGNILQDAAPPRKQSKSSRAEDPKFDGFIVNFGNISQQFDDAERHLQENRWLD</sequence>
<dbReference type="AlphaFoldDB" id="A0A8J2T951"/>
<feature type="compositionally biased region" description="Polar residues" evidence="1">
    <location>
        <begin position="420"/>
        <end position="436"/>
    </location>
</feature>
<dbReference type="OrthoDB" id="4070295at2759"/>
<feature type="compositionally biased region" description="Basic and acidic residues" evidence="1">
    <location>
        <begin position="443"/>
        <end position="455"/>
    </location>
</feature>
<protein>
    <submittedName>
        <fullName evidence="2">ZYBA0S07-01838g1_1</fullName>
    </submittedName>
</protein>
<feature type="region of interest" description="Disordered" evidence="1">
    <location>
        <begin position="73"/>
        <end position="103"/>
    </location>
</feature>
<accession>A0A8J2T951</accession>
<dbReference type="EMBL" id="HG316460">
    <property type="protein sequence ID" value="CDF90473.1"/>
    <property type="molecule type" value="Genomic_DNA"/>
</dbReference>
<name>A0A8J2T951_ZYGB2</name>
<dbReference type="Proteomes" id="UP000019375">
    <property type="component" value="Unassembled WGS sequence"/>
</dbReference>
<feature type="compositionally biased region" description="Pro residues" evidence="1">
    <location>
        <begin position="1"/>
        <end position="10"/>
    </location>
</feature>
<keyword evidence="3" id="KW-1185">Reference proteome</keyword>
<evidence type="ECO:0000313" key="2">
    <source>
        <dbReference type="EMBL" id="CDF90473.1"/>
    </source>
</evidence>
<gene>
    <name evidence="2" type="ORF">BN860_01838g</name>
</gene>
<evidence type="ECO:0000256" key="1">
    <source>
        <dbReference type="SAM" id="MobiDB-lite"/>
    </source>
</evidence>
<feature type="region of interest" description="Disordered" evidence="1">
    <location>
        <begin position="418"/>
        <end position="508"/>
    </location>
</feature>
<organism evidence="2 3">
    <name type="scientific">Zygosaccharomyces bailii (strain CLIB 213 / ATCC 58445 / CBS 680 / BCRC 21525 / NBRC 1098 / NCYC 1416 / NRRL Y-2227)</name>
    <dbReference type="NCBI Taxonomy" id="1333698"/>
    <lineage>
        <taxon>Eukaryota</taxon>
        <taxon>Fungi</taxon>
        <taxon>Dikarya</taxon>
        <taxon>Ascomycota</taxon>
        <taxon>Saccharomycotina</taxon>
        <taxon>Saccharomycetes</taxon>
        <taxon>Saccharomycetales</taxon>
        <taxon>Saccharomycetaceae</taxon>
        <taxon>Zygosaccharomyces</taxon>
    </lineage>
</organism>
<reference evidence="3" key="1">
    <citation type="journal article" date="2013" name="Genome Announc.">
        <title>Genome sequence of the food spoilage yeast Zygosaccharomyces bailii CLIB 213(T).</title>
        <authorList>
            <person name="Galeote V."/>
            <person name="Bigey F."/>
            <person name="Devillers H."/>
            <person name="Neuveglise C."/>
            <person name="Dequin S."/>
        </authorList>
    </citation>
    <scope>NUCLEOTIDE SEQUENCE [LARGE SCALE GENOMIC DNA]</scope>
    <source>
        <strain evidence="3">CLIB 213 / ATCC 58445 / CBS 680 / CCRC 21525 / NBRC 1098 / NCYC 1416 / NRRL Y-2227</strain>
    </source>
</reference>
<feature type="region of interest" description="Disordered" evidence="1">
    <location>
        <begin position="1"/>
        <end position="24"/>
    </location>
</feature>
<proteinExistence type="predicted"/>
<evidence type="ECO:0000313" key="3">
    <source>
        <dbReference type="Proteomes" id="UP000019375"/>
    </source>
</evidence>